<protein>
    <submittedName>
        <fullName evidence="1">Uncharacterized protein</fullName>
    </submittedName>
</protein>
<gene>
    <name evidence="1" type="ORF">KM92DES2_12278</name>
</gene>
<evidence type="ECO:0000313" key="1">
    <source>
        <dbReference type="EMBL" id="SBW07036.1"/>
    </source>
</evidence>
<dbReference type="RefSeq" id="WP_256267700.1">
    <property type="nucleotide sequence ID" value="NZ_LT598928.1"/>
</dbReference>
<dbReference type="EMBL" id="FLUP01000001">
    <property type="protein sequence ID" value="SBW07036.1"/>
    <property type="molecule type" value="Genomic_DNA"/>
</dbReference>
<sequence>MGLSKRLSGRQVCEKLSIPLLKLAELCHAGRLAAYRFENWHQILASSQCNTKFKYFGNTIFTITPHKTTGIIAISKKATEDFSVYVDKKLTYSGKQENSTRHKNKFMEAILKASIENTTQRLQNIREMQIKFCDSEYVIYYNNLTVNPLSRPAGIGSEVVRLYGNGQVFFEVKEEEGEIYLEYLELNGHGNGCIKNCATTLCIEKEQDSFGNNKFVLSRYDSNVIQVEKIDPFINRTCKQVVDEYKLKRKDSYLRDCEYHRVYLHQCAIDYFNKEDLSYSKPLSHEMDFFIFDFDEYKKRFHFFEDEEEVRKEFFSYLERLMFDENEICTVLEYDVAKKSISDDPKQYMLDRCKELKEIYKDNEENLKIVKAYMLAVEGLTWAEIDPEVWDHSKDKGNSETFVSRNLMGFKKIAGDNKIPFIAAKVWKGKGNNKCIDKESIVKDMLEQLATFYAGE</sequence>
<accession>A0A212K5U2</accession>
<organism evidence="1">
    <name type="scientific">uncultured Desulfovibrio sp</name>
    <dbReference type="NCBI Taxonomy" id="167968"/>
    <lineage>
        <taxon>Bacteria</taxon>
        <taxon>Pseudomonadati</taxon>
        <taxon>Thermodesulfobacteriota</taxon>
        <taxon>Desulfovibrionia</taxon>
        <taxon>Desulfovibrionales</taxon>
        <taxon>Desulfovibrionaceae</taxon>
        <taxon>Desulfovibrio</taxon>
        <taxon>environmental samples</taxon>
    </lineage>
</organism>
<proteinExistence type="predicted"/>
<name>A0A212K5U2_9BACT</name>
<dbReference type="AlphaFoldDB" id="A0A212K5U2"/>
<reference evidence="1" key="1">
    <citation type="submission" date="2016-04" db="EMBL/GenBank/DDBJ databases">
        <authorList>
            <person name="Evans L.H."/>
            <person name="Alamgir A."/>
            <person name="Owens N."/>
            <person name="Weber N.D."/>
            <person name="Virtaneva K."/>
            <person name="Barbian K."/>
            <person name="Babar A."/>
            <person name="Rosenke K."/>
        </authorList>
    </citation>
    <scope>NUCLEOTIDE SEQUENCE</scope>
    <source>
        <strain evidence="1">92-2</strain>
    </source>
</reference>